<dbReference type="SUPFAM" id="SSF141371">
    <property type="entry name" value="PilZ domain-like"/>
    <property type="match status" value="1"/>
</dbReference>
<evidence type="ECO:0000313" key="3">
    <source>
        <dbReference type="Proteomes" id="UP000664882"/>
    </source>
</evidence>
<keyword evidence="3" id="KW-1185">Reference proteome</keyword>
<dbReference type="RefSeq" id="WP_208003872.1">
    <property type="nucleotide sequence ID" value="NZ_JAGDFX010000001.1"/>
</dbReference>
<name>A0ABS3NCG2_9GAMM</name>
<reference evidence="2 3" key="1">
    <citation type="submission" date="2021-03" db="EMBL/GenBank/DDBJ databases">
        <title>Oceanisphaera sp. nov., isolated from the intestine.</title>
        <authorList>
            <person name="Zhao L.-H."/>
            <person name="Shi L.-F."/>
        </authorList>
    </citation>
    <scope>NUCLEOTIDE SEQUENCE [LARGE SCALE GENOMIC DNA]</scope>
    <source>
        <strain evidence="2 3">DM8</strain>
    </source>
</reference>
<organism evidence="2 3">
    <name type="scientific">Oceanisphaera pacifica</name>
    <dbReference type="NCBI Taxonomy" id="2818389"/>
    <lineage>
        <taxon>Bacteria</taxon>
        <taxon>Pseudomonadati</taxon>
        <taxon>Pseudomonadota</taxon>
        <taxon>Gammaproteobacteria</taxon>
        <taxon>Aeromonadales</taxon>
        <taxon>Aeromonadaceae</taxon>
        <taxon>Oceanisphaera</taxon>
    </lineage>
</organism>
<sequence length="96" mass="10409">MLTANHDQRSFQRMALDTKIILANAQERVEGICRNISATGALVEVTSGQCQLDEEWQLVMPSADNNVEPLKAIAKVLRVDAGSTTDVIALSLSAVR</sequence>
<comment type="caution">
    <text evidence="2">The sequence shown here is derived from an EMBL/GenBank/DDBJ whole genome shotgun (WGS) entry which is preliminary data.</text>
</comment>
<dbReference type="EMBL" id="JAGDFX010000001">
    <property type="protein sequence ID" value="MBO1518293.1"/>
    <property type="molecule type" value="Genomic_DNA"/>
</dbReference>
<accession>A0ABS3NCG2</accession>
<dbReference type="Gene3D" id="2.40.10.220">
    <property type="entry name" value="predicted glycosyltransferase like domains"/>
    <property type="match status" value="1"/>
</dbReference>
<evidence type="ECO:0000313" key="2">
    <source>
        <dbReference type="EMBL" id="MBO1518293.1"/>
    </source>
</evidence>
<dbReference type="Proteomes" id="UP000664882">
    <property type="component" value="Unassembled WGS sequence"/>
</dbReference>
<evidence type="ECO:0000259" key="1">
    <source>
        <dbReference type="Pfam" id="PF07238"/>
    </source>
</evidence>
<protein>
    <submittedName>
        <fullName evidence="2">PilZ domain-containing protein</fullName>
    </submittedName>
</protein>
<dbReference type="Pfam" id="PF07238">
    <property type="entry name" value="PilZ"/>
    <property type="match status" value="1"/>
</dbReference>
<feature type="domain" description="PilZ" evidence="1">
    <location>
        <begin position="7"/>
        <end position="86"/>
    </location>
</feature>
<gene>
    <name evidence="2" type="ORF">J3U76_01370</name>
</gene>
<proteinExistence type="predicted"/>
<dbReference type="InterPro" id="IPR009875">
    <property type="entry name" value="PilZ_domain"/>
</dbReference>